<protein>
    <submittedName>
        <fullName evidence="1">Uncharacterized protein</fullName>
    </submittedName>
</protein>
<evidence type="ECO:0000313" key="1">
    <source>
        <dbReference type="EMBL" id="KAK9158065.1"/>
    </source>
</evidence>
<gene>
    <name evidence="1" type="ORF">Scep_004639</name>
</gene>
<keyword evidence="2" id="KW-1185">Reference proteome</keyword>
<name>A0AAP0PWT7_9MAGN</name>
<evidence type="ECO:0000313" key="2">
    <source>
        <dbReference type="Proteomes" id="UP001419268"/>
    </source>
</evidence>
<dbReference type="Proteomes" id="UP001419268">
    <property type="component" value="Unassembled WGS sequence"/>
</dbReference>
<proteinExistence type="predicted"/>
<dbReference type="EMBL" id="JBBNAG010000002">
    <property type="protein sequence ID" value="KAK9158065.1"/>
    <property type="molecule type" value="Genomic_DNA"/>
</dbReference>
<dbReference type="AlphaFoldDB" id="A0AAP0PWT7"/>
<organism evidence="1 2">
    <name type="scientific">Stephania cephalantha</name>
    <dbReference type="NCBI Taxonomy" id="152367"/>
    <lineage>
        <taxon>Eukaryota</taxon>
        <taxon>Viridiplantae</taxon>
        <taxon>Streptophyta</taxon>
        <taxon>Embryophyta</taxon>
        <taxon>Tracheophyta</taxon>
        <taxon>Spermatophyta</taxon>
        <taxon>Magnoliopsida</taxon>
        <taxon>Ranunculales</taxon>
        <taxon>Menispermaceae</taxon>
        <taxon>Menispermoideae</taxon>
        <taxon>Cissampelideae</taxon>
        <taxon>Stephania</taxon>
    </lineage>
</organism>
<reference evidence="1 2" key="1">
    <citation type="submission" date="2024-01" db="EMBL/GenBank/DDBJ databases">
        <title>Genome assemblies of Stephania.</title>
        <authorList>
            <person name="Yang L."/>
        </authorList>
    </citation>
    <scope>NUCLEOTIDE SEQUENCE [LARGE SCALE GENOMIC DNA]</scope>
    <source>
        <strain evidence="1">JXDWG</strain>
        <tissue evidence="1">Leaf</tissue>
    </source>
</reference>
<accession>A0AAP0PWT7</accession>
<comment type="caution">
    <text evidence="1">The sequence shown here is derived from an EMBL/GenBank/DDBJ whole genome shotgun (WGS) entry which is preliminary data.</text>
</comment>
<sequence length="199" mass="22842">MKTEIDFDDFVGDLSQFGGSANSILSTEFEIPKLPEPRDPEETSSDATCVEMDELASVIDYLSDKEEESGEELELTSMTISHDYTTFDENKVEKEVEVTFERTIEPHKKSKVDQSLVLVRPSTLACIQVEFYIKVEEKEHSKIFYTVDTFVMDGPDEPETYMLEIIDELQILNERMPISFSKTRVKPFVGYHSQTVRVT</sequence>